<evidence type="ECO:0000256" key="6">
    <source>
        <dbReference type="ARBA" id="ARBA00022989"/>
    </source>
</evidence>
<dbReference type="InterPro" id="IPR048634">
    <property type="entry name" value="SecD_SecF_C"/>
</dbReference>
<dbReference type="PANTHER" id="PTHR30081:SF1">
    <property type="entry name" value="PROTEIN TRANSLOCASE SUBUNIT SECD"/>
    <property type="match status" value="1"/>
</dbReference>
<dbReference type="Gene3D" id="3.30.70.3400">
    <property type="match status" value="1"/>
</dbReference>
<dbReference type="InterPro" id="IPR005791">
    <property type="entry name" value="SecD"/>
</dbReference>
<name>A0A934KF65_9BACT</name>
<keyword evidence="14" id="KW-1185">Reference proteome</keyword>
<evidence type="ECO:0000313" key="13">
    <source>
        <dbReference type="EMBL" id="MBJ7601035.1"/>
    </source>
</evidence>
<dbReference type="InterPro" id="IPR054384">
    <property type="entry name" value="SecDF_P1_head"/>
</dbReference>
<reference evidence="13" key="1">
    <citation type="submission" date="2020-10" db="EMBL/GenBank/DDBJ databases">
        <title>Ca. Dormibacterota MAGs.</title>
        <authorList>
            <person name="Montgomery K."/>
        </authorList>
    </citation>
    <scope>NUCLEOTIDE SEQUENCE [LARGE SCALE GENOMIC DNA]</scope>
    <source>
        <strain evidence="13">SC8812_S17_10</strain>
    </source>
</reference>
<evidence type="ECO:0000256" key="2">
    <source>
        <dbReference type="ARBA" id="ARBA00022448"/>
    </source>
</evidence>
<feature type="domain" description="Protein translocase subunit SecDF P1" evidence="11">
    <location>
        <begin position="86"/>
        <end position="138"/>
    </location>
</feature>
<gene>
    <name evidence="9 13" type="primary">secD</name>
    <name evidence="13" type="ORF">JF922_23560</name>
</gene>
<evidence type="ECO:0000256" key="7">
    <source>
        <dbReference type="ARBA" id="ARBA00023010"/>
    </source>
</evidence>
<evidence type="ECO:0000256" key="8">
    <source>
        <dbReference type="ARBA" id="ARBA00023136"/>
    </source>
</evidence>
<dbReference type="SUPFAM" id="SSF82866">
    <property type="entry name" value="Multidrug efflux transporter AcrB transmembrane domain"/>
    <property type="match status" value="1"/>
</dbReference>
<evidence type="ECO:0000256" key="1">
    <source>
        <dbReference type="ARBA" id="ARBA00004651"/>
    </source>
</evidence>
<feature type="transmembrane region" description="Helical" evidence="9">
    <location>
        <begin position="316"/>
        <end position="334"/>
    </location>
</feature>
<dbReference type="InterPro" id="IPR055344">
    <property type="entry name" value="SecD_SecF_C_bact"/>
</dbReference>
<keyword evidence="4 9" id="KW-0812">Transmembrane</keyword>
<dbReference type="AlphaFoldDB" id="A0A934KF65"/>
<comment type="caution">
    <text evidence="13">The sequence shown here is derived from an EMBL/GenBank/DDBJ whole genome shotgun (WGS) entry which is preliminary data.</text>
</comment>
<protein>
    <recommendedName>
        <fullName evidence="9">Protein translocase subunit SecD</fullName>
    </recommendedName>
</protein>
<dbReference type="GO" id="GO:0043952">
    <property type="term" value="P:protein transport by the Sec complex"/>
    <property type="evidence" value="ECO:0007669"/>
    <property type="project" value="UniProtKB-UniRule"/>
</dbReference>
<evidence type="ECO:0000256" key="5">
    <source>
        <dbReference type="ARBA" id="ARBA00022927"/>
    </source>
</evidence>
<dbReference type="Gene3D" id="3.30.1360.200">
    <property type="match status" value="1"/>
</dbReference>
<comment type="similarity">
    <text evidence="9">Belongs to the SecD/SecF family. SecD subfamily.</text>
</comment>
<organism evidence="13 14">
    <name type="scientific">Candidatus Nephthysia bennettiae</name>
    <dbReference type="NCBI Taxonomy" id="3127016"/>
    <lineage>
        <taxon>Bacteria</taxon>
        <taxon>Bacillati</taxon>
        <taxon>Candidatus Dormiibacterota</taxon>
        <taxon>Candidatus Dormibacteria</taxon>
        <taxon>Candidatus Dormibacterales</taxon>
        <taxon>Candidatus Dormibacteraceae</taxon>
        <taxon>Candidatus Nephthysia</taxon>
    </lineage>
</organism>
<dbReference type="InterPro" id="IPR022813">
    <property type="entry name" value="SecD/SecF_arch_bac"/>
</dbReference>
<dbReference type="GO" id="GO:0005886">
    <property type="term" value="C:plasma membrane"/>
    <property type="evidence" value="ECO:0007669"/>
    <property type="project" value="UniProtKB-SubCell"/>
</dbReference>
<dbReference type="GO" id="GO:0065002">
    <property type="term" value="P:intracellular protein transmembrane transport"/>
    <property type="evidence" value="ECO:0007669"/>
    <property type="project" value="UniProtKB-UniRule"/>
</dbReference>
<feature type="transmembrane region" description="Helical" evidence="9">
    <location>
        <begin position="439"/>
        <end position="462"/>
    </location>
</feature>
<accession>A0A934KF65</accession>
<dbReference type="NCBIfam" id="TIGR00916">
    <property type="entry name" value="2A0604s01"/>
    <property type="match status" value="1"/>
</dbReference>
<evidence type="ECO:0000259" key="12">
    <source>
        <dbReference type="Pfam" id="PF22599"/>
    </source>
</evidence>
<feature type="transmembrane region" description="Helical" evidence="9">
    <location>
        <begin position="365"/>
        <end position="386"/>
    </location>
</feature>
<dbReference type="GO" id="GO:0006605">
    <property type="term" value="P:protein targeting"/>
    <property type="evidence" value="ECO:0007669"/>
    <property type="project" value="UniProtKB-UniRule"/>
</dbReference>
<dbReference type="Proteomes" id="UP000612893">
    <property type="component" value="Unassembled WGS sequence"/>
</dbReference>
<evidence type="ECO:0000256" key="9">
    <source>
        <dbReference type="HAMAP-Rule" id="MF_01463"/>
    </source>
</evidence>
<comment type="caution">
    <text evidence="9">Lacks conserved residue(s) required for the propagation of feature annotation.</text>
</comment>
<feature type="transmembrane region" description="Helical" evidence="9">
    <location>
        <begin position="339"/>
        <end position="359"/>
    </location>
</feature>
<dbReference type="PANTHER" id="PTHR30081">
    <property type="entry name" value="PROTEIN-EXPORT MEMBRANE PROTEIN SEC"/>
    <property type="match status" value="1"/>
</dbReference>
<keyword evidence="7 9" id="KW-0811">Translocation</keyword>
<keyword evidence="2 9" id="KW-0813">Transport</keyword>
<keyword evidence="3 9" id="KW-1003">Cell membrane</keyword>
<dbReference type="Pfam" id="PF21760">
    <property type="entry name" value="SecD_1st"/>
    <property type="match status" value="1"/>
</dbReference>
<feature type="transmembrane region" description="Helical" evidence="9">
    <location>
        <begin position="417"/>
        <end position="433"/>
    </location>
</feature>
<comment type="function">
    <text evidence="9">Part of the Sec protein translocase complex. Interacts with the SecYEG preprotein conducting channel. SecDF uses the proton motive force (PMF) to complete protein translocation after the ATP-dependent function of SecA.</text>
</comment>
<sequence length="484" mass="51216">MHLVLSWPVRLVVVALLIFSLVVDGAGYIYRITNHYPLTGSAPGLPPNLFGMPLYIHKGLDLQGGTDLQLQLTNFPPGQSRGDVQQKTIAVIQKRINALGVNEPVVQPAGGNNDRIEVQLAGVPASKAQDVIGRTAQLVTTKWVADSTVTAQPWPGFRPQVTNLRADMLTSANASLDPNAGTTWVVNVTYNSDGSNIFGQLTNEAYNACPTTDCAQRHITNWLDLSSDDVAHWNERAPQLYKPFDQGGKLVTDPYIQNPITGGTATISGGTPGFTQQSATDLATLLNSGSLPVKLDVIQSTDVGASLGADSVKRSLAAGLLGLIVVIIFMVAFYRLPGLLASLALLCYAGIVLALFKLFGFTLTLGGMAGFILSVGMAVDANVLIFERFKEEMRAGRTIGAAVDAAVRRAWPAIRDSNTATLITSAILAFAGSGPVRGFAITLLIGVAVSMLSSIIITHNLLAIVLNFGWTRGGTVLGVARGRA</sequence>
<dbReference type="InterPro" id="IPR048631">
    <property type="entry name" value="SecD_1st"/>
</dbReference>
<dbReference type="HAMAP" id="MF_01463_B">
    <property type="entry name" value="SecD_B"/>
    <property type="match status" value="1"/>
</dbReference>
<keyword evidence="8 9" id="KW-0472">Membrane</keyword>
<evidence type="ECO:0000256" key="3">
    <source>
        <dbReference type="ARBA" id="ARBA00022475"/>
    </source>
</evidence>
<feature type="domain" description="SecDF P1 head subdomain" evidence="12">
    <location>
        <begin position="163"/>
        <end position="293"/>
    </location>
</feature>
<dbReference type="Pfam" id="PF22599">
    <property type="entry name" value="SecDF_P1_head"/>
    <property type="match status" value="1"/>
</dbReference>
<evidence type="ECO:0000259" key="10">
    <source>
        <dbReference type="Pfam" id="PF02355"/>
    </source>
</evidence>
<dbReference type="Pfam" id="PF02355">
    <property type="entry name" value="SecD_SecF_C"/>
    <property type="match status" value="1"/>
</dbReference>
<evidence type="ECO:0000259" key="11">
    <source>
        <dbReference type="Pfam" id="PF21760"/>
    </source>
</evidence>
<evidence type="ECO:0000313" key="14">
    <source>
        <dbReference type="Proteomes" id="UP000612893"/>
    </source>
</evidence>
<dbReference type="Gene3D" id="1.20.1640.10">
    <property type="entry name" value="Multidrug efflux transporter AcrB transmembrane domain"/>
    <property type="match status" value="1"/>
</dbReference>
<feature type="domain" description="Protein export membrane protein SecD/SecF C-terminal" evidence="10">
    <location>
        <begin position="295"/>
        <end position="464"/>
    </location>
</feature>
<evidence type="ECO:0000256" key="4">
    <source>
        <dbReference type="ARBA" id="ARBA00022692"/>
    </source>
</evidence>
<comment type="subunit">
    <text evidence="9">Forms a complex with SecF. Part of the essential Sec protein translocation apparatus which comprises SecA, SecYEG and auxiliary proteins SecDF. Other proteins may also be involved.</text>
</comment>
<dbReference type="EMBL" id="JAEKNR010000234">
    <property type="protein sequence ID" value="MBJ7601035.1"/>
    <property type="molecule type" value="Genomic_DNA"/>
</dbReference>
<dbReference type="RefSeq" id="WP_338205079.1">
    <property type="nucleotide sequence ID" value="NZ_JAEKNR010000234.1"/>
</dbReference>
<proteinExistence type="inferred from homology"/>
<comment type="subcellular location">
    <subcellularLocation>
        <location evidence="1 9">Cell membrane</location>
        <topology evidence="1 9">Multi-pass membrane protein</topology>
    </subcellularLocation>
</comment>
<dbReference type="NCBIfam" id="TIGR01129">
    <property type="entry name" value="secD"/>
    <property type="match status" value="1"/>
</dbReference>
<keyword evidence="5 9" id="KW-0653">Protein transport</keyword>
<keyword evidence="6 9" id="KW-1133">Transmembrane helix</keyword>